<dbReference type="RefSeq" id="WP_141820282.1">
    <property type="nucleotide sequence ID" value="NZ_BAAAQC010000016.1"/>
</dbReference>
<evidence type="ECO:0000259" key="4">
    <source>
        <dbReference type="Pfam" id="PF05592"/>
    </source>
</evidence>
<feature type="domain" description="Alpha-L-rhamnosidase concanavalin-like" evidence="4">
    <location>
        <begin position="310"/>
        <end position="420"/>
    </location>
</feature>
<dbReference type="InterPro" id="IPR013783">
    <property type="entry name" value="Ig-like_fold"/>
</dbReference>
<dbReference type="Pfam" id="PF17390">
    <property type="entry name" value="Bac_rhamnosid_C"/>
    <property type="match status" value="1"/>
</dbReference>
<comment type="catalytic activity">
    <reaction evidence="1">
        <text>Hydrolysis of terminal non-reducing alpha-L-rhamnose residues in alpha-L-rhamnosides.</text>
        <dbReference type="EC" id="3.2.1.40"/>
    </reaction>
</comment>
<sequence>MRVRVEHLDVALGTTEPAPRLSWTLPDGATEQHAYELCLDDGTSTGRMATDANVLVPWPGAPLRSRERRAVRVRVWTDLGESGWSEPTPVEAGLLEPADWVASWVSPVEDSTGEPGYRPAYLLRGEVHVSGEVSRARLYATARGLYECTVGGTRVSDAELTPGYTEYGERLQVQVHDVTHLVGPGPVAIGVVLADGWFRGQVGMLRAHDQWGSATAVLVQLEIEHPDGSRTVTGTGPDWRCAPSHVTAADLIEGQQEDRRLLDPSWDLAGADTSGWEAVRLADRGPALLVGPTAPPVRVVEELRTVAVTTVAPGRHVVDLGQNINGRVRLALPAEAGVAVTLTHGEWLGPDGDVTTDHLAPDVPFLPHPLRAGQVDRVITSGQPGDVFDPRLTTHGFRYVRVEGLQEPPAPDDVTGVVVHTDLRRTGTFGCSDPRLERLHEAAVWSLRGNVCDIPTDCPTRERAGWTGDWQLYVPVASFLYDVAGFSTKWLRDLAAMQWDDGIVGNMAPMPPAEKAGFLRALNGSAGWGDAIVLVPWEVYEEYGDAALLEELWPAMTAWLGFAVRSAAGGRHPDRVAGRPEPAPHEEFLWDTGFHWGEWLVPGEDPSDFPAFMAADKSDVATAYLAHTAGVAARIAAVLGRTSESERWAALSTNARAAWREEFVGSDGSVLPDTQANLVRALAFGLVPDEHLKRAGDRLAELLRDNGTHLTTGFLATPHLLPVLADAGHLDLAYEVLLQDTAPSWLAMTERGATTLWERWEGVDAEGIPHESLNHYSRGAVIGFLHRYVAGLHRMAPTWRRFRVEPRPGGGVSSARAAHETPHGLAAVAWEFSDGVLHVEVTVPPGCAADVVLPTGSHEAGPGTSLWSSPLAP</sequence>
<dbReference type="InterPro" id="IPR008928">
    <property type="entry name" value="6-hairpin_glycosidase_sf"/>
</dbReference>
<dbReference type="PANTHER" id="PTHR33307">
    <property type="entry name" value="ALPHA-RHAMNOSIDASE (EUROFUNG)"/>
    <property type="match status" value="1"/>
</dbReference>
<evidence type="ECO:0000256" key="2">
    <source>
        <dbReference type="ARBA" id="ARBA00012652"/>
    </source>
</evidence>
<dbReference type="GO" id="GO:0030596">
    <property type="term" value="F:alpha-L-rhamnosidase activity"/>
    <property type="evidence" value="ECO:0007669"/>
    <property type="project" value="UniProtKB-EC"/>
</dbReference>
<evidence type="ECO:0000259" key="7">
    <source>
        <dbReference type="Pfam" id="PF17390"/>
    </source>
</evidence>
<accession>A0A543PUQ2</accession>
<dbReference type="PANTHER" id="PTHR33307:SF6">
    <property type="entry name" value="ALPHA-RHAMNOSIDASE (EUROFUNG)-RELATED"/>
    <property type="match status" value="1"/>
</dbReference>
<dbReference type="SUPFAM" id="SSF48208">
    <property type="entry name" value="Six-hairpin glycosidases"/>
    <property type="match status" value="1"/>
</dbReference>
<evidence type="ECO:0000313" key="8">
    <source>
        <dbReference type="EMBL" id="TQN47790.1"/>
    </source>
</evidence>
<dbReference type="InterPro" id="IPR013737">
    <property type="entry name" value="Bac_rhamnosid_N"/>
</dbReference>
<dbReference type="EMBL" id="VFQF01000001">
    <property type="protein sequence ID" value="TQN47790.1"/>
    <property type="molecule type" value="Genomic_DNA"/>
</dbReference>
<dbReference type="InterPro" id="IPR012341">
    <property type="entry name" value="6hp_glycosidase-like_sf"/>
</dbReference>
<comment type="caution">
    <text evidence="8">The sequence shown here is derived from an EMBL/GenBank/DDBJ whole genome shotgun (WGS) entry which is preliminary data.</text>
</comment>
<dbReference type="Gene3D" id="2.60.40.10">
    <property type="entry name" value="Immunoglobulins"/>
    <property type="match status" value="1"/>
</dbReference>
<dbReference type="InterPro" id="IPR016007">
    <property type="entry name" value="Alpha_rhamnosid"/>
</dbReference>
<gene>
    <name evidence="8" type="ORF">FHX52_0908</name>
</gene>
<dbReference type="Pfam" id="PF17389">
    <property type="entry name" value="Bac_rhamnosid6H"/>
    <property type="match status" value="1"/>
</dbReference>
<dbReference type="GO" id="GO:0005975">
    <property type="term" value="P:carbohydrate metabolic process"/>
    <property type="evidence" value="ECO:0007669"/>
    <property type="project" value="InterPro"/>
</dbReference>
<keyword evidence="3" id="KW-0378">Hydrolase</keyword>
<dbReference type="Pfam" id="PF05592">
    <property type="entry name" value="Bac_rhamnosid"/>
    <property type="match status" value="1"/>
</dbReference>
<dbReference type="AlphaFoldDB" id="A0A543PUQ2"/>
<dbReference type="InterPro" id="IPR035396">
    <property type="entry name" value="Bac_rhamnosid6H"/>
</dbReference>
<feature type="domain" description="Alpha-L-rhamnosidase C-terminal" evidence="7">
    <location>
        <begin position="791"/>
        <end position="860"/>
    </location>
</feature>
<dbReference type="Proteomes" id="UP000320085">
    <property type="component" value="Unassembled WGS sequence"/>
</dbReference>
<dbReference type="Pfam" id="PF25788">
    <property type="entry name" value="Ig_Rha78A_N"/>
    <property type="match status" value="1"/>
</dbReference>
<dbReference type="Gene3D" id="2.60.120.260">
    <property type="entry name" value="Galactose-binding domain-like"/>
    <property type="match status" value="2"/>
</dbReference>
<evidence type="ECO:0000259" key="5">
    <source>
        <dbReference type="Pfam" id="PF08531"/>
    </source>
</evidence>
<feature type="domain" description="Bacterial alpha-L-rhamnosidase N-terminal" evidence="5">
    <location>
        <begin position="132"/>
        <end position="301"/>
    </location>
</feature>
<evidence type="ECO:0000313" key="9">
    <source>
        <dbReference type="Proteomes" id="UP000320085"/>
    </source>
</evidence>
<evidence type="ECO:0000259" key="6">
    <source>
        <dbReference type="Pfam" id="PF17389"/>
    </source>
</evidence>
<dbReference type="EC" id="3.2.1.40" evidence="2"/>
<dbReference type="PIRSF" id="PIRSF010631">
    <property type="entry name" value="A-rhamnsds"/>
    <property type="match status" value="1"/>
</dbReference>
<dbReference type="Pfam" id="PF08531">
    <property type="entry name" value="Bac_rhamnosid_N"/>
    <property type="match status" value="1"/>
</dbReference>
<proteinExistence type="predicted"/>
<evidence type="ECO:0000256" key="1">
    <source>
        <dbReference type="ARBA" id="ARBA00001445"/>
    </source>
</evidence>
<protein>
    <recommendedName>
        <fullName evidence="2">alpha-L-rhamnosidase</fullName>
        <ecNumber evidence="2">3.2.1.40</ecNumber>
    </recommendedName>
</protein>
<name>A0A543PUQ2_9MICO</name>
<feature type="domain" description="Alpha-L-rhamnosidase six-hairpin glycosidase" evidence="6">
    <location>
        <begin position="424"/>
        <end position="789"/>
    </location>
</feature>
<dbReference type="InterPro" id="IPR008902">
    <property type="entry name" value="Rhamnosid_concanavalin"/>
</dbReference>
<dbReference type="Gene3D" id="1.50.10.10">
    <property type="match status" value="1"/>
</dbReference>
<reference evidence="8 9" key="1">
    <citation type="submission" date="2019-06" db="EMBL/GenBank/DDBJ databases">
        <title>Sequencing the genomes of 1000 actinobacteria strains.</title>
        <authorList>
            <person name="Klenk H.-P."/>
        </authorList>
    </citation>
    <scope>NUCLEOTIDE SEQUENCE [LARGE SCALE GENOMIC DNA]</scope>
    <source>
        <strain evidence="8 9">DSM 21776</strain>
    </source>
</reference>
<dbReference type="Gene3D" id="2.60.420.10">
    <property type="entry name" value="Maltose phosphorylase, domain 3"/>
    <property type="match status" value="1"/>
</dbReference>
<organism evidence="8 9">
    <name type="scientific">Humibacillus xanthopallidus</name>
    <dbReference type="NCBI Taxonomy" id="412689"/>
    <lineage>
        <taxon>Bacteria</taxon>
        <taxon>Bacillati</taxon>
        <taxon>Actinomycetota</taxon>
        <taxon>Actinomycetes</taxon>
        <taxon>Micrococcales</taxon>
        <taxon>Intrasporangiaceae</taxon>
        <taxon>Humibacillus</taxon>
    </lineage>
</organism>
<dbReference type="OrthoDB" id="9761045at2"/>
<dbReference type="InterPro" id="IPR035398">
    <property type="entry name" value="Bac_rhamnosid_C"/>
</dbReference>
<evidence type="ECO:0000256" key="3">
    <source>
        <dbReference type="ARBA" id="ARBA00022801"/>
    </source>
</evidence>